<dbReference type="SUPFAM" id="SSF51735">
    <property type="entry name" value="NAD(P)-binding Rossmann-fold domains"/>
    <property type="match status" value="1"/>
</dbReference>
<dbReference type="EMBL" id="SHNP01000004">
    <property type="protein sequence ID" value="MCX2974565.1"/>
    <property type="molecule type" value="Genomic_DNA"/>
</dbReference>
<organism evidence="2 3">
    <name type="scientific">Candidatus Seongchinamella marina</name>
    <dbReference type="NCBI Taxonomy" id="2518990"/>
    <lineage>
        <taxon>Bacteria</taxon>
        <taxon>Pseudomonadati</taxon>
        <taxon>Pseudomonadota</taxon>
        <taxon>Gammaproteobacteria</taxon>
        <taxon>Cellvibrionales</taxon>
        <taxon>Halieaceae</taxon>
        <taxon>Seongchinamella</taxon>
    </lineage>
</organism>
<reference evidence="2" key="1">
    <citation type="submission" date="2019-02" db="EMBL/GenBank/DDBJ databases">
        <authorList>
            <person name="Li S.-H."/>
        </authorList>
    </citation>
    <scope>NUCLEOTIDE SEQUENCE</scope>
    <source>
        <strain evidence="2">IMCC8485</strain>
    </source>
</reference>
<dbReference type="Gene3D" id="3.40.50.720">
    <property type="entry name" value="NAD(P)-binding Rossmann-like Domain"/>
    <property type="match status" value="1"/>
</dbReference>
<feature type="domain" description="NAD(P)-binding" evidence="1">
    <location>
        <begin position="53"/>
        <end position="212"/>
    </location>
</feature>
<dbReference type="PROSITE" id="PS51257">
    <property type="entry name" value="PROKAR_LIPOPROTEIN"/>
    <property type="match status" value="1"/>
</dbReference>
<comment type="caution">
    <text evidence="2">The sequence shown here is derived from an EMBL/GenBank/DDBJ whole genome shotgun (WGS) entry which is preliminary data.</text>
</comment>
<evidence type="ECO:0000259" key="1">
    <source>
        <dbReference type="Pfam" id="PF13460"/>
    </source>
</evidence>
<dbReference type="Proteomes" id="UP001143307">
    <property type="component" value="Unassembled WGS sequence"/>
</dbReference>
<sequence>MLRAFNQLFRFLLIIISLALVGACAGSQQRLSNDEIFATSKPANQHTTIALLGGTGMVGGHILQQALAQGYDLRILSRSPEKLAYLGERVTIVQGDARDPQVIETLLEESDVVISAIGPGSNKKSAPDLTSTVSRNVLAAMAKQNIERYIVISGAAVTMPGDRRNATGWLMRQLAKLRFASLLKDRQAEYELLLRSSAKWTLVRCPLIESSNSESTANVSLLSPQSFHLRAGELSRFVIDQIFSDTYARQGPFVYSR</sequence>
<dbReference type="InterPro" id="IPR016040">
    <property type="entry name" value="NAD(P)-bd_dom"/>
</dbReference>
<accession>A0ABT3SXB6</accession>
<dbReference type="InterPro" id="IPR051606">
    <property type="entry name" value="Polyketide_Oxido-like"/>
</dbReference>
<name>A0ABT3SXB6_9GAMM</name>
<evidence type="ECO:0000313" key="2">
    <source>
        <dbReference type="EMBL" id="MCX2974565.1"/>
    </source>
</evidence>
<dbReference type="Pfam" id="PF13460">
    <property type="entry name" value="NAD_binding_10"/>
    <property type="match status" value="1"/>
</dbReference>
<gene>
    <name evidence="2" type="ORF">EYC87_13305</name>
</gene>
<evidence type="ECO:0000313" key="3">
    <source>
        <dbReference type="Proteomes" id="UP001143307"/>
    </source>
</evidence>
<dbReference type="InterPro" id="IPR036291">
    <property type="entry name" value="NAD(P)-bd_dom_sf"/>
</dbReference>
<protein>
    <submittedName>
        <fullName evidence="2">NAD-dependent epimerase/dehydratase family protein</fullName>
    </submittedName>
</protein>
<dbReference type="PANTHER" id="PTHR43355">
    <property type="entry name" value="FLAVIN REDUCTASE (NADPH)"/>
    <property type="match status" value="1"/>
</dbReference>
<keyword evidence="3" id="KW-1185">Reference proteome</keyword>
<dbReference type="PANTHER" id="PTHR43355:SF2">
    <property type="entry name" value="FLAVIN REDUCTASE (NADPH)"/>
    <property type="match status" value="1"/>
</dbReference>
<proteinExistence type="predicted"/>